<name>A0AAD5WIG7_PARTN</name>
<proteinExistence type="predicted"/>
<evidence type="ECO:0000313" key="1">
    <source>
        <dbReference type="EMBL" id="KAJ1371719.1"/>
    </source>
</evidence>
<gene>
    <name evidence="1" type="ORF">KIN20_033713</name>
</gene>
<dbReference type="Gene3D" id="2.40.50.140">
    <property type="entry name" value="Nucleic acid-binding proteins"/>
    <property type="match status" value="1"/>
</dbReference>
<protein>
    <recommendedName>
        <fullName evidence="3">DNA ligase</fullName>
    </recommendedName>
</protein>
<organism evidence="1 2">
    <name type="scientific">Parelaphostrongylus tenuis</name>
    <name type="common">Meningeal worm</name>
    <dbReference type="NCBI Taxonomy" id="148309"/>
    <lineage>
        <taxon>Eukaryota</taxon>
        <taxon>Metazoa</taxon>
        <taxon>Ecdysozoa</taxon>
        <taxon>Nematoda</taxon>
        <taxon>Chromadorea</taxon>
        <taxon>Rhabditida</taxon>
        <taxon>Rhabditina</taxon>
        <taxon>Rhabditomorpha</taxon>
        <taxon>Strongyloidea</taxon>
        <taxon>Metastrongylidae</taxon>
        <taxon>Parelaphostrongylus</taxon>
    </lineage>
</organism>
<comment type="caution">
    <text evidence="1">The sequence shown here is derived from an EMBL/GenBank/DDBJ whole genome shotgun (WGS) entry which is preliminary data.</text>
</comment>
<dbReference type="AlphaFoldDB" id="A0AAD5WIG7"/>
<keyword evidence="2" id="KW-1185">Reference proteome</keyword>
<dbReference type="InterPro" id="IPR012340">
    <property type="entry name" value="NA-bd_OB-fold"/>
</dbReference>
<dbReference type="EMBL" id="JAHQIW010007032">
    <property type="protein sequence ID" value="KAJ1371719.1"/>
    <property type="molecule type" value="Genomic_DNA"/>
</dbReference>
<accession>A0AAD5WIG7</accession>
<evidence type="ECO:0000313" key="2">
    <source>
        <dbReference type="Proteomes" id="UP001196413"/>
    </source>
</evidence>
<sequence length="184" mass="21476">MRGFSCFIVDNVVDRGNAKYVILNRENNRHSANCRLTLVIRTRFIGRVDRTHIDSPHFRLLWEEYISNLLIFTKLLVFFCPDSFPKSSSVVNVVGSGKYGRSGVVSECEIYIEESNVLYTFVVLIKRATRLSIQIPSTNDEDLKSHHDLLRPFEIDRARPYYAFDESMKPDVWFDPRVIFEIFS</sequence>
<evidence type="ECO:0008006" key="3">
    <source>
        <dbReference type="Google" id="ProtNLM"/>
    </source>
</evidence>
<reference evidence="1" key="1">
    <citation type="submission" date="2021-06" db="EMBL/GenBank/DDBJ databases">
        <title>Parelaphostrongylus tenuis whole genome reference sequence.</title>
        <authorList>
            <person name="Garwood T.J."/>
            <person name="Larsen P.A."/>
            <person name="Fountain-Jones N.M."/>
            <person name="Garbe J.R."/>
            <person name="Macchietto M.G."/>
            <person name="Kania S.A."/>
            <person name="Gerhold R.W."/>
            <person name="Richards J.E."/>
            <person name="Wolf T.M."/>
        </authorList>
    </citation>
    <scope>NUCLEOTIDE SEQUENCE</scope>
    <source>
        <strain evidence="1">MNPRO001-30</strain>
        <tissue evidence="1">Meninges</tissue>
    </source>
</reference>
<dbReference type="Proteomes" id="UP001196413">
    <property type="component" value="Unassembled WGS sequence"/>
</dbReference>